<reference evidence="1" key="2">
    <citation type="journal article" date="2024" name="Plant">
        <title>Genomic evolution and insights into agronomic trait innovations of Sesamum species.</title>
        <authorList>
            <person name="Miao H."/>
            <person name="Wang L."/>
            <person name="Qu L."/>
            <person name="Liu H."/>
            <person name="Sun Y."/>
            <person name="Le M."/>
            <person name="Wang Q."/>
            <person name="Wei S."/>
            <person name="Zheng Y."/>
            <person name="Lin W."/>
            <person name="Duan Y."/>
            <person name="Cao H."/>
            <person name="Xiong S."/>
            <person name="Wang X."/>
            <person name="Wei L."/>
            <person name="Li C."/>
            <person name="Ma Q."/>
            <person name="Ju M."/>
            <person name="Zhao R."/>
            <person name="Li G."/>
            <person name="Mu C."/>
            <person name="Tian Q."/>
            <person name="Mei H."/>
            <person name="Zhang T."/>
            <person name="Gao T."/>
            <person name="Zhang H."/>
        </authorList>
    </citation>
    <scope>NUCLEOTIDE SEQUENCE</scope>
    <source>
        <strain evidence="1">KEN1</strain>
    </source>
</reference>
<accession>A0AAW2UMC4</accession>
<proteinExistence type="predicted"/>
<dbReference type="PANTHER" id="PTHR34222">
    <property type="entry name" value="GAG_PRE-INTEGRS DOMAIN-CONTAINING PROTEIN"/>
    <property type="match status" value="1"/>
</dbReference>
<evidence type="ECO:0008006" key="2">
    <source>
        <dbReference type="Google" id="ProtNLM"/>
    </source>
</evidence>
<reference evidence="1" key="1">
    <citation type="submission" date="2020-06" db="EMBL/GenBank/DDBJ databases">
        <authorList>
            <person name="Li T."/>
            <person name="Hu X."/>
            <person name="Zhang T."/>
            <person name="Song X."/>
            <person name="Zhang H."/>
            <person name="Dai N."/>
            <person name="Sheng W."/>
            <person name="Hou X."/>
            <person name="Wei L."/>
        </authorList>
    </citation>
    <scope>NUCLEOTIDE SEQUENCE</scope>
    <source>
        <strain evidence="1">KEN1</strain>
        <tissue evidence="1">Leaf</tissue>
    </source>
</reference>
<gene>
    <name evidence="1" type="ORF">Slati_3553000</name>
</gene>
<name>A0AAW2UMC4_9LAMI</name>
<protein>
    <recommendedName>
        <fullName evidence="2">Retrotransposon gag domain-containing protein</fullName>
    </recommendedName>
</protein>
<organism evidence="1">
    <name type="scientific">Sesamum latifolium</name>
    <dbReference type="NCBI Taxonomy" id="2727402"/>
    <lineage>
        <taxon>Eukaryota</taxon>
        <taxon>Viridiplantae</taxon>
        <taxon>Streptophyta</taxon>
        <taxon>Embryophyta</taxon>
        <taxon>Tracheophyta</taxon>
        <taxon>Spermatophyta</taxon>
        <taxon>Magnoliopsida</taxon>
        <taxon>eudicotyledons</taxon>
        <taxon>Gunneridae</taxon>
        <taxon>Pentapetalae</taxon>
        <taxon>asterids</taxon>
        <taxon>lamiids</taxon>
        <taxon>Lamiales</taxon>
        <taxon>Pedaliaceae</taxon>
        <taxon>Sesamum</taxon>
    </lineage>
</organism>
<dbReference type="EMBL" id="JACGWN010000012">
    <property type="protein sequence ID" value="KAL0417211.1"/>
    <property type="molecule type" value="Genomic_DNA"/>
</dbReference>
<sequence length="151" mass="17211">MEEGRLDGNIMDQELYMSKDIVEAFMFCASSRELWVAIQMRYGRSNGPKFYQLQREISTMSQQDLDLTAYLTKVTKLWNELDCLAPSPRCTCGACTCGINKAIAYLASSTKLMQFLMGLHESYNGERSQILMMDPLPDVEKAFSMVYAIEK</sequence>
<dbReference type="AlphaFoldDB" id="A0AAW2UMC4"/>
<comment type="caution">
    <text evidence="1">The sequence shown here is derived from an EMBL/GenBank/DDBJ whole genome shotgun (WGS) entry which is preliminary data.</text>
</comment>
<dbReference type="PANTHER" id="PTHR34222:SF99">
    <property type="entry name" value="PROTEIN, PUTATIVE-RELATED"/>
    <property type="match status" value="1"/>
</dbReference>
<evidence type="ECO:0000313" key="1">
    <source>
        <dbReference type="EMBL" id="KAL0417211.1"/>
    </source>
</evidence>